<keyword evidence="1" id="KW-0067">ATP-binding</keyword>
<sequence>MSQMLASISRIVTEDISSRVNQYDVIFELITNSIHANATDIKCYLNTNDNPFEGDEYVPPKLNTIRIVDNGDGLTDKNYNSFSTYRSEYKKDLGCKGVGRFVLLKVYEFVNYSSYIPSVGEIRKFKFDFDFDTDHINKSESDCTENKTEVSLNYINKTYYDFDKKIDRRILLDIDDIRNKVLMNLIPTLFFYQKKGVNVNIHFINEFDGTTIKISPEDIPNFTNIPFEIKNYLGNSILFNLNYKISNNIGNLNAYYCANNRTVCEFHEKDLKISMPYGYSGFMLLESEYLDERSNNERNDFDIFPVKKDMYSTLSWDTINNEIKKIFSELVKDGVPETEKINKEKLREIHNERPYLTQYIESEDIDLAGFLDKRHIIDKAKKKFDNAKEKVLTNSGKASYTDTELNEAIQLTQNELVSYVNDRVIVIERLKSLVDKGEKVESIIHNMFMERYTKDDYFSVGKNNLWLLDDRFTTYSYAASDRRITDVLQDIDLSKDEIDILNDKPDLSLFFSHNPLSPDRLKSVLIELKPFEYKNKSHRKKHQGILQLIEYLKAFKSREKIDEVYGYLITDIDYKFSEALLQDDFIPLFSSEHPIYHRNYDKIGVSVFVVSAKTLIYDAEARNRTFLDIIRKQAKINFLLKEEEEEKLS</sequence>
<accession>A0ABU6HNG6</accession>
<keyword evidence="1" id="KW-0547">Nucleotide-binding</keyword>
<evidence type="ECO:0000313" key="2">
    <source>
        <dbReference type="Proteomes" id="UP001348397"/>
    </source>
</evidence>
<dbReference type="GO" id="GO:0005524">
    <property type="term" value="F:ATP binding"/>
    <property type="evidence" value="ECO:0007669"/>
    <property type="project" value="UniProtKB-KW"/>
</dbReference>
<protein>
    <submittedName>
        <fullName evidence="1">ATP-binding protein</fullName>
    </submittedName>
</protein>
<dbReference type="InterPro" id="IPR036890">
    <property type="entry name" value="HATPase_C_sf"/>
</dbReference>
<dbReference type="RefSeq" id="WP_326319690.1">
    <property type="nucleotide sequence ID" value="NZ_JAYLAA010000012.1"/>
</dbReference>
<dbReference type="Proteomes" id="UP001348397">
    <property type="component" value="Unassembled WGS sequence"/>
</dbReference>
<reference evidence="1 2" key="1">
    <citation type="submission" date="2024-01" db="EMBL/GenBank/DDBJ databases">
        <title>Chryseobacterium sp. T9W2-O.</title>
        <authorList>
            <person name="Maltman C."/>
        </authorList>
    </citation>
    <scope>NUCLEOTIDE SEQUENCE [LARGE SCALE GENOMIC DNA]</scope>
    <source>
        <strain evidence="1 2">T9W2-O</strain>
    </source>
</reference>
<proteinExistence type="predicted"/>
<keyword evidence="2" id="KW-1185">Reference proteome</keyword>
<dbReference type="Pfam" id="PF13589">
    <property type="entry name" value="HATPase_c_3"/>
    <property type="match status" value="1"/>
</dbReference>
<evidence type="ECO:0000313" key="1">
    <source>
        <dbReference type="EMBL" id="MEC3874620.1"/>
    </source>
</evidence>
<organism evidence="1 2">
    <name type="scientific">Chryseobacterium salviniae</name>
    <dbReference type="NCBI Taxonomy" id="3101750"/>
    <lineage>
        <taxon>Bacteria</taxon>
        <taxon>Pseudomonadati</taxon>
        <taxon>Bacteroidota</taxon>
        <taxon>Flavobacteriia</taxon>
        <taxon>Flavobacteriales</taxon>
        <taxon>Weeksellaceae</taxon>
        <taxon>Chryseobacterium group</taxon>
        <taxon>Chryseobacterium</taxon>
    </lineage>
</organism>
<name>A0ABU6HNG6_9FLAO</name>
<comment type="caution">
    <text evidence="1">The sequence shown here is derived from an EMBL/GenBank/DDBJ whole genome shotgun (WGS) entry which is preliminary data.</text>
</comment>
<dbReference type="Gene3D" id="3.30.565.10">
    <property type="entry name" value="Histidine kinase-like ATPase, C-terminal domain"/>
    <property type="match status" value="1"/>
</dbReference>
<gene>
    <name evidence="1" type="ORF">SOP96_02710</name>
</gene>
<dbReference type="EMBL" id="JAYLAA010000012">
    <property type="protein sequence ID" value="MEC3874620.1"/>
    <property type="molecule type" value="Genomic_DNA"/>
</dbReference>
<dbReference type="SUPFAM" id="SSF55874">
    <property type="entry name" value="ATPase domain of HSP90 chaperone/DNA topoisomerase II/histidine kinase"/>
    <property type="match status" value="1"/>
</dbReference>